<name>D6U0Z9_KTERA</name>
<sequence>MPRASVEPLPIPGHFAARPFCTNQGHFLNFSASETVEMVASGQSINTRAKGRFSIQTLTRNSALLYFFGIKVYESLDSAYSTPIRPLASFNATVTCEQGVFAFKKQKFIGNGNENWEEDSWPCLLYHARYVFEPDPLYPLIANNPASLPEGQTPGPAHYYRLGDQQELTRKELLDMGISPIYEHCLEK</sequence>
<evidence type="ECO:0000313" key="1">
    <source>
        <dbReference type="EMBL" id="EFH82489.1"/>
    </source>
</evidence>
<dbReference type="AlphaFoldDB" id="D6U0Z9"/>
<dbReference type="Proteomes" id="UP000004508">
    <property type="component" value="Unassembled WGS sequence"/>
</dbReference>
<evidence type="ECO:0000313" key="2">
    <source>
        <dbReference type="Proteomes" id="UP000004508"/>
    </source>
</evidence>
<gene>
    <name evidence="1" type="ORF">Krac_3302</name>
</gene>
<dbReference type="InParanoid" id="D6U0Z9"/>
<comment type="caution">
    <text evidence="1">The sequence shown here is derived from an EMBL/GenBank/DDBJ whole genome shotgun (WGS) entry which is preliminary data.</text>
</comment>
<dbReference type="OrthoDB" id="9967666at2"/>
<protein>
    <submittedName>
        <fullName evidence="1">Uncharacterized protein</fullName>
    </submittedName>
</protein>
<organism evidence="1 2">
    <name type="scientific">Ktedonobacter racemifer DSM 44963</name>
    <dbReference type="NCBI Taxonomy" id="485913"/>
    <lineage>
        <taxon>Bacteria</taxon>
        <taxon>Bacillati</taxon>
        <taxon>Chloroflexota</taxon>
        <taxon>Ktedonobacteria</taxon>
        <taxon>Ktedonobacterales</taxon>
        <taxon>Ktedonobacteraceae</taxon>
        <taxon>Ktedonobacter</taxon>
    </lineage>
</organism>
<reference evidence="1 2" key="1">
    <citation type="journal article" date="2011" name="Stand. Genomic Sci.">
        <title>Non-contiguous finished genome sequence and contextual data of the filamentous soil bacterium Ktedonobacter racemifer type strain (SOSP1-21).</title>
        <authorList>
            <person name="Chang Y.J."/>
            <person name="Land M."/>
            <person name="Hauser L."/>
            <person name="Chertkov O."/>
            <person name="Del Rio T.G."/>
            <person name="Nolan M."/>
            <person name="Copeland A."/>
            <person name="Tice H."/>
            <person name="Cheng J.F."/>
            <person name="Lucas S."/>
            <person name="Han C."/>
            <person name="Goodwin L."/>
            <person name="Pitluck S."/>
            <person name="Ivanova N."/>
            <person name="Ovchinikova G."/>
            <person name="Pati A."/>
            <person name="Chen A."/>
            <person name="Palaniappan K."/>
            <person name="Mavromatis K."/>
            <person name="Liolios K."/>
            <person name="Brettin T."/>
            <person name="Fiebig A."/>
            <person name="Rohde M."/>
            <person name="Abt B."/>
            <person name="Goker M."/>
            <person name="Detter J.C."/>
            <person name="Woyke T."/>
            <person name="Bristow J."/>
            <person name="Eisen J.A."/>
            <person name="Markowitz V."/>
            <person name="Hugenholtz P."/>
            <person name="Kyrpides N.C."/>
            <person name="Klenk H.P."/>
            <person name="Lapidus A."/>
        </authorList>
    </citation>
    <scope>NUCLEOTIDE SEQUENCE [LARGE SCALE GENOMIC DNA]</scope>
    <source>
        <strain evidence="2">DSM 44963</strain>
    </source>
</reference>
<dbReference type="STRING" id="485913.Krac_3302"/>
<accession>D6U0Z9</accession>
<dbReference type="EMBL" id="ADVG01000004">
    <property type="protein sequence ID" value="EFH82489.1"/>
    <property type="molecule type" value="Genomic_DNA"/>
</dbReference>
<keyword evidence="2" id="KW-1185">Reference proteome</keyword>
<dbReference type="RefSeq" id="WP_007920643.1">
    <property type="nucleotide sequence ID" value="NZ_ADVG01000004.1"/>
</dbReference>
<proteinExistence type="predicted"/>